<dbReference type="InterPro" id="IPR006593">
    <property type="entry name" value="Cyt_b561/ferric_Rdtase_TM"/>
</dbReference>
<evidence type="ECO:0000259" key="13">
    <source>
        <dbReference type="PROSITE" id="PS50939"/>
    </source>
</evidence>
<dbReference type="InterPro" id="IPR045150">
    <property type="entry name" value="CYB561D1/2"/>
</dbReference>
<dbReference type="EMBL" id="PGGS01000643">
    <property type="protein sequence ID" value="PNH02514.1"/>
    <property type="molecule type" value="Genomic_DNA"/>
</dbReference>
<proteinExistence type="predicted"/>
<evidence type="ECO:0000256" key="5">
    <source>
        <dbReference type="ARBA" id="ARBA00022692"/>
    </source>
</evidence>
<evidence type="ECO:0000256" key="8">
    <source>
        <dbReference type="ARBA" id="ARBA00022989"/>
    </source>
</evidence>
<dbReference type="GO" id="GO:0046872">
    <property type="term" value="F:metal ion binding"/>
    <property type="evidence" value="ECO:0007669"/>
    <property type="project" value="UniProtKB-KW"/>
</dbReference>
<dbReference type="GO" id="GO:0140575">
    <property type="term" value="F:transmembrane monodehydroascorbate reductase activity"/>
    <property type="evidence" value="ECO:0007669"/>
    <property type="project" value="InterPro"/>
</dbReference>
<dbReference type="CDD" id="cd08760">
    <property type="entry name" value="Cyt_b561_FRRS1_like"/>
    <property type="match status" value="1"/>
</dbReference>
<feature type="region of interest" description="Disordered" evidence="11">
    <location>
        <begin position="186"/>
        <end position="256"/>
    </location>
</feature>
<keyword evidence="7" id="KW-0249">Electron transport</keyword>
<keyword evidence="6" id="KW-0479">Metal-binding</keyword>
<evidence type="ECO:0000313" key="14">
    <source>
        <dbReference type="EMBL" id="PNH02514.1"/>
    </source>
</evidence>
<accession>A0A2J7ZQG9</accession>
<evidence type="ECO:0000256" key="12">
    <source>
        <dbReference type="SAM" id="Phobius"/>
    </source>
</evidence>
<evidence type="ECO:0000313" key="15">
    <source>
        <dbReference type="Proteomes" id="UP000236333"/>
    </source>
</evidence>
<comment type="caution">
    <text evidence="14">The sequence shown here is derived from an EMBL/GenBank/DDBJ whole genome shotgun (WGS) entry which is preliminary data.</text>
</comment>
<feature type="transmembrane region" description="Helical" evidence="12">
    <location>
        <begin position="78"/>
        <end position="100"/>
    </location>
</feature>
<dbReference type="GO" id="GO:0020037">
    <property type="term" value="F:heme binding"/>
    <property type="evidence" value="ECO:0007669"/>
    <property type="project" value="TreeGrafter"/>
</dbReference>
<evidence type="ECO:0000256" key="3">
    <source>
        <dbReference type="ARBA" id="ARBA00022448"/>
    </source>
</evidence>
<evidence type="ECO:0000256" key="7">
    <source>
        <dbReference type="ARBA" id="ARBA00022982"/>
    </source>
</evidence>
<comment type="subcellular location">
    <subcellularLocation>
        <location evidence="2">Membrane</location>
        <topology evidence="2">Multi-pass membrane protein</topology>
    </subcellularLocation>
</comment>
<evidence type="ECO:0000256" key="10">
    <source>
        <dbReference type="ARBA" id="ARBA00023136"/>
    </source>
</evidence>
<keyword evidence="3" id="KW-0813">Transport</keyword>
<feature type="transmembrane region" description="Helical" evidence="12">
    <location>
        <begin position="112"/>
        <end position="132"/>
    </location>
</feature>
<dbReference type="PROSITE" id="PS50939">
    <property type="entry name" value="CYTOCHROME_B561"/>
    <property type="match status" value="1"/>
</dbReference>
<feature type="domain" description="Cytochrome b561" evidence="13">
    <location>
        <begin position="1"/>
        <end position="174"/>
    </location>
</feature>
<keyword evidence="10 12" id="KW-0472">Membrane</keyword>
<dbReference type="GO" id="GO:0016020">
    <property type="term" value="C:membrane"/>
    <property type="evidence" value="ECO:0007669"/>
    <property type="project" value="UniProtKB-SubCell"/>
</dbReference>
<dbReference type="OrthoDB" id="366214at2759"/>
<dbReference type="PANTHER" id="PTHR15422">
    <property type="entry name" value="OS05G0565100 PROTEIN"/>
    <property type="match status" value="1"/>
</dbReference>
<keyword evidence="4" id="KW-0349">Heme</keyword>
<organism evidence="14 15">
    <name type="scientific">Tetrabaena socialis</name>
    <dbReference type="NCBI Taxonomy" id="47790"/>
    <lineage>
        <taxon>Eukaryota</taxon>
        <taxon>Viridiplantae</taxon>
        <taxon>Chlorophyta</taxon>
        <taxon>core chlorophytes</taxon>
        <taxon>Chlorophyceae</taxon>
        <taxon>CS clade</taxon>
        <taxon>Chlamydomonadales</taxon>
        <taxon>Tetrabaenaceae</taxon>
        <taxon>Tetrabaena</taxon>
    </lineage>
</organism>
<dbReference type="Pfam" id="PF03188">
    <property type="entry name" value="Cytochrom_B561"/>
    <property type="match status" value="1"/>
</dbReference>
<evidence type="ECO:0000256" key="1">
    <source>
        <dbReference type="ARBA" id="ARBA00001970"/>
    </source>
</evidence>
<evidence type="ECO:0000256" key="9">
    <source>
        <dbReference type="ARBA" id="ARBA00023004"/>
    </source>
</evidence>
<evidence type="ECO:0000256" key="4">
    <source>
        <dbReference type="ARBA" id="ARBA00022617"/>
    </source>
</evidence>
<feature type="transmembrane region" description="Helical" evidence="12">
    <location>
        <begin position="41"/>
        <end position="66"/>
    </location>
</feature>
<dbReference type="AlphaFoldDB" id="A0A2J7ZQG9"/>
<keyword evidence="9" id="KW-0408">Iron</keyword>
<feature type="compositionally biased region" description="Low complexity" evidence="11">
    <location>
        <begin position="202"/>
        <end position="217"/>
    </location>
</feature>
<evidence type="ECO:0000256" key="6">
    <source>
        <dbReference type="ARBA" id="ARBA00022723"/>
    </source>
</evidence>
<keyword evidence="8 12" id="KW-1133">Transmembrane helix</keyword>
<dbReference type="Gene3D" id="1.20.120.1770">
    <property type="match status" value="1"/>
</dbReference>
<protein>
    <recommendedName>
        <fullName evidence="13">Cytochrome b561 domain-containing protein</fullName>
    </recommendedName>
</protein>
<dbReference type="PANTHER" id="PTHR15422:SF24">
    <property type="entry name" value="DOMON RELATED DOMAIN-CONTAINING PROTEIN"/>
    <property type="match status" value="1"/>
</dbReference>
<name>A0A2J7ZQG9_9CHLO</name>
<sequence length="256" mass="27698">MAAHGILMAVAVVVLLPLGVMAPAHRWLFGSSTWRGKPVWFWAHLGLQLSGMALFMTGFVLAMVQFERPPGRIGNLRWSHAILGYVVAGLVGLQLLGGLVRPDPGTRIRKWLWGPLHVMSGRAVILLAWAATLTGCVVRHQSPAFRDPLVPWVVPLAVAMAVLLLADAALRGVRLVRSRCTEQDLQRVQPHGARAPSMPLAPKQHQPEQQLQQQQQHRQQREQLKGLAGDGRPDVAAAGSGSGSCCDSHSMAADAC</sequence>
<comment type="cofactor">
    <cofactor evidence="1">
        <name>heme b</name>
        <dbReference type="ChEBI" id="CHEBI:60344"/>
    </cofactor>
</comment>
<gene>
    <name evidence="14" type="ORF">TSOC_011504</name>
</gene>
<evidence type="ECO:0000256" key="11">
    <source>
        <dbReference type="SAM" id="MobiDB-lite"/>
    </source>
</evidence>
<dbReference type="SMART" id="SM00665">
    <property type="entry name" value="B561"/>
    <property type="match status" value="1"/>
</dbReference>
<dbReference type="Proteomes" id="UP000236333">
    <property type="component" value="Unassembled WGS sequence"/>
</dbReference>
<keyword evidence="15" id="KW-1185">Reference proteome</keyword>
<feature type="transmembrane region" description="Helical" evidence="12">
    <location>
        <begin position="6"/>
        <end position="29"/>
    </location>
</feature>
<evidence type="ECO:0000256" key="2">
    <source>
        <dbReference type="ARBA" id="ARBA00004141"/>
    </source>
</evidence>
<reference evidence="14 15" key="1">
    <citation type="journal article" date="2017" name="Mol. Biol. Evol.">
        <title>The 4-celled Tetrabaena socialis nuclear genome reveals the essential components for genetic control of cell number at the origin of multicellularity in the volvocine lineage.</title>
        <authorList>
            <person name="Featherston J."/>
            <person name="Arakaki Y."/>
            <person name="Hanschen E.R."/>
            <person name="Ferris P.J."/>
            <person name="Michod R.E."/>
            <person name="Olson B.J.S.C."/>
            <person name="Nozaki H."/>
            <person name="Durand P.M."/>
        </authorList>
    </citation>
    <scope>NUCLEOTIDE SEQUENCE [LARGE SCALE GENOMIC DNA]</scope>
    <source>
        <strain evidence="14 15">NIES-571</strain>
    </source>
</reference>
<feature type="transmembrane region" description="Helical" evidence="12">
    <location>
        <begin position="152"/>
        <end position="170"/>
    </location>
</feature>
<keyword evidence="5 12" id="KW-0812">Transmembrane</keyword>